<keyword evidence="1" id="KW-0472">Membrane</keyword>
<proteinExistence type="predicted"/>
<dbReference type="AlphaFoldDB" id="A0A1C7FI18"/>
<dbReference type="Proteomes" id="UP000092528">
    <property type="component" value="Plasmid pVS127"/>
</dbReference>
<evidence type="ECO:0000313" key="3">
    <source>
        <dbReference type="Proteomes" id="UP000092528"/>
    </source>
</evidence>
<evidence type="ECO:0000313" key="2">
    <source>
        <dbReference type="EMBL" id="ANU39428.1"/>
    </source>
</evidence>
<keyword evidence="2" id="KW-0614">Plasmid</keyword>
<gene>
    <name evidence="2" type="ORF">VSVS05_04393</name>
</gene>
<protein>
    <submittedName>
        <fullName evidence="2">Uncharacterized protein</fullName>
    </submittedName>
</protein>
<keyword evidence="1" id="KW-1133">Transmembrane helix</keyword>
<name>A0A1C7FI18_9VIBR</name>
<geneLocation type="plasmid" evidence="3">
    <name>pvs127</name>
</geneLocation>
<sequence length="54" mass="5961">MELHYCRICSTLISPNSIRCSHCGKLDPNGKLETFVLTIIAVLLISGMILLIES</sequence>
<dbReference type="EMBL" id="CP016416">
    <property type="protein sequence ID" value="ANU39428.1"/>
    <property type="molecule type" value="Genomic_DNA"/>
</dbReference>
<keyword evidence="3" id="KW-1185">Reference proteome</keyword>
<organism evidence="2 3">
    <name type="scientific">Vibrio scophthalmi</name>
    <dbReference type="NCBI Taxonomy" id="45658"/>
    <lineage>
        <taxon>Bacteria</taxon>
        <taxon>Pseudomonadati</taxon>
        <taxon>Pseudomonadota</taxon>
        <taxon>Gammaproteobacteria</taxon>
        <taxon>Vibrionales</taxon>
        <taxon>Vibrionaceae</taxon>
        <taxon>Vibrio</taxon>
    </lineage>
</organism>
<reference evidence="2 3" key="1">
    <citation type="submission" date="2016-07" db="EMBL/GenBank/DDBJ databases">
        <title>Genome sequencing of Vibrio scophthalmi strain VS-05, an isolated from Paralichthys olivaceus.</title>
        <authorList>
            <person name="Han H.-J."/>
        </authorList>
    </citation>
    <scope>NUCLEOTIDE SEQUENCE [LARGE SCALE GENOMIC DNA]</scope>
    <source>
        <strain evidence="2 3">VS-05</strain>
        <plasmid evidence="3">pvs127</plasmid>
    </source>
</reference>
<evidence type="ECO:0000256" key="1">
    <source>
        <dbReference type="SAM" id="Phobius"/>
    </source>
</evidence>
<accession>A0A1C7FI18</accession>
<keyword evidence="1" id="KW-0812">Transmembrane</keyword>
<feature type="transmembrane region" description="Helical" evidence="1">
    <location>
        <begin position="34"/>
        <end position="52"/>
    </location>
</feature>